<evidence type="ECO:0000256" key="6">
    <source>
        <dbReference type="ARBA" id="ARBA00022982"/>
    </source>
</evidence>
<evidence type="ECO:0000256" key="5">
    <source>
        <dbReference type="ARBA" id="ARBA00022723"/>
    </source>
</evidence>
<evidence type="ECO:0000256" key="2">
    <source>
        <dbReference type="ARBA" id="ARBA00009192"/>
    </source>
</evidence>
<evidence type="ECO:0000259" key="10">
    <source>
        <dbReference type="PROSITE" id="PS51379"/>
    </source>
</evidence>
<dbReference type="PANTHER" id="PTHR43082">
    <property type="entry name" value="FERREDOXIN-LIKE"/>
    <property type="match status" value="1"/>
</dbReference>
<reference evidence="11" key="1">
    <citation type="journal article" date="2014" name="Front. Microbiol.">
        <title>High frequency of phylogenetically diverse reductive dehalogenase-homologous genes in deep subseafloor sedimentary metagenomes.</title>
        <authorList>
            <person name="Kawai M."/>
            <person name="Futagami T."/>
            <person name="Toyoda A."/>
            <person name="Takaki Y."/>
            <person name="Nishi S."/>
            <person name="Hori S."/>
            <person name="Arai W."/>
            <person name="Tsubouchi T."/>
            <person name="Morono Y."/>
            <person name="Uchiyama I."/>
            <person name="Ito T."/>
            <person name="Fujiyama A."/>
            <person name="Inagaki F."/>
            <person name="Takami H."/>
        </authorList>
    </citation>
    <scope>NUCLEOTIDE SEQUENCE</scope>
    <source>
        <strain evidence="11">Expedition CK06-06</strain>
    </source>
</reference>
<keyword evidence="5" id="KW-0479">Metal-binding</keyword>
<keyword evidence="7" id="KW-0408">Iron</keyword>
<keyword evidence="9" id="KW-0535">Nitrogen fixation</keyword>
<feature type="domain" description="4Fe-4S ferredoxin-type" evidence="10">
    <location>
        <begin position="60"/>
        <end position="89"/>
    </location>
</feature>
<evidence type="ECO:0000256" key="1">
    <source>
        <dbReference type="ARBA" id="ARBA00003208"/>
    </source>
</evidence>
<keyword evidence="8" id="KW-0411">Iron-sulfur</keyword>
<proteinExistence type="predicted"/>
<dbReference type="InterPro" id="IPR012206">
    <property type="entry name" value="Fd_FixX"/>
</dbReference>
<dbReference type="GO" id="GO:0005506">
    <property type="term" value="F:iron ion binding"/>
    <property type="evidence" value="ECO:0007669"/>
    <property type="project" value="InterPro"/>
</dbReference>
<comment type="similarity">
    <text evidence="2">To ferredoxins from P.putida and C.tartarivorum, ferredoxin I from A.vinelandii, ferredoxin II from D.desulfuricans.</text>
</comment>
<feature type="domain" description="4Fe-4S ferredoxin-type" evidence="10">
    <location>
        <begin position="27"/>
        <end position="58"/>
    </location>
</feature>
<dbReference type="AlphaFoldDB" id="X0YBY4"/>
<keyword evidence="4" id="KW-0813">Transport</keyword>
<evidence type="ECO:0000256" key="4">
    <source>
        <dbReference type="ARBA" id="ARBA00022448"/>
    </source>
</evidence>
<gene>
    <name evidence="11" type="ORF">S01H1_72335</name>
</gene>
<dbReference type="InterPro" id="IPR017900">
    <property type="entry name" value="4Fe4S_Fe_S_CS"/>
</dbReference>
<evidence type="ECO:0000256" key="8">
    <source>
        <dbReference type="ARBA" id="ARBA00023014"/>
    </source>
</evidence>
<comment type="function">
    <text evidence="1">Could be a 3Fe-4S cluster-containing protein.</text>
</comment>
<dbReference type="PROSITE" id="PS51379">
    <property type="entry name" value="4FE4S_FER_2"/>
    <property type="match status" value="2"/>
</dbReference>
<dbReference type="InterPro" id="IPR017896">
    <property type="entry name" value="4Fe4S_Fe-S-bd"/>
</dbReference>
<accession>X0YBY4</accession>
<name>X0YBY4_9ZZZZ</name>
<sequence>MLVTGERNRVGLPEKLFTVRRKSLKESHIRVDARLCRECLTRICTYVCPAGVYEWNEAEGRVAISYEDCLECGACRVACEMHSIEWSNPVWGVGICYRDS</sequence>
<dbReference type="PANTHER" id="PTHR43082:SF3">
    <property type="entry name" value="FERREDOXIN-LIKE PROTEIN YDIT"/>
    <property type="match status" value="1"/>
</dbReference>
<evidence type="ECO:0000313" key="11">
    <source>
        <dbReference type="EMBL" id="GAG34346.1"/>
    </source>
</evidence>
<dbReference type="SUPFAM" id="SSF54862">
    <property type="entry name" value="4Fe-4S ferredoxins"/>
    <property type="match status" value="1"/>
</dbReference>
<dbReference type="EMBL" id="BARS01048234">
    <property type="protein sequence ID" value="GAG34346.1"/>
    <property type="molecule type" value="Genomic_DNA"/>
</dbReference>
<dbReference type="Pfam" id="PF05187">
    <property type="entry name" value="Fer4_ETF_QO"/>
    <property type="match status" value="1"/>
</dbReference>
<dbReference type="PROSITE" id="PS00198">
    <property type="entry name" value="4FE4S_FER_1"/>
    <property type="match status" value="1"/>
</dbReference>
<evidence type="ECO:0000256" key="7">
    <source>
        <dbReference type="ARBA" id="ARBA00023004"/>
    </source>
</evidence>
<keyword evidence="6" id="KW-0249">Electron transport</keyword>
<comment type="caution">
    <text evidence="11">The sequence shown here is derived from an EMBL/GenBank/DDBJ whole genome shotgun (WGS) entry which is preliminary data.</text>
</comment>
<dbReference type="GO" id="GO:0051536">
    <property type="term" value="F:iron-sulfur cluster binding"/>
    <property type="evidence" value="ECO:0007669"/>
    <property type="project" value="UniProtKB-KW"/>
</dbReference>
<organism evidence="11">
    <name type="scientific">marine sediment metagenome</name>
    <dbReference type="NCBI Taxonomy" id="412755"/>
    <lineage>
        <taxon>unclassified sequences</taxon>
        <taxon>metagenomes</taxon>
        <taxon>ecological metagenomes</taxon>
    </lineage>
</organism>
<dbReference type="Gene3D" id="3.30.70.20">
    <property type="match status" value="1"/>
</dbReference>
<protein>
    <recommendedName>
        <fullName evidence="3">Ferredoxin-like protein</fullName>
    </recommendedName>
</protein>
<dbReference type="InterPro" id="IPR007859">
    <property type="entry name" value="ETF-QO/FixX_C"/>
</dbReference>
<evidence type="ECO:0000256" key="9">
    <source>
        <dbReference type="ARBA" id="ARBA00023231"/>
    </source>
</evidence>
<evidence type="ECO:0000256" key="3">
    <source>
        <dbReference type="ARBA" id="ARBA00020378"/>
    </source>
</evidence>